<dbReference type="InterPro" id="IPR010971">
    <property type="entry name" value="UbiH/COQ6"/>
</dbReference>
<evidence type="ECO:0000256" key="6">
    <source>
        <dbReference type="ARBA" id="ARBA00023002"/>
    </source>
</evidence>
<dbReference type="eggNOG" id="COG0654">
    <property type="taxonomic scope" value="Bacteria"/>
</dbReference>
<comment type="pathway">
    <text evidence="2">Cofactor biosynthesis; ubiquinone biosynthesis.</text>
</comment>
<dbReference type="AlphaFoldDB" id="C5BMD9"/>
<evidence type="ECO:0000256" key="1">
    <source>
        <dbReference type="ARBA" id="ARBA00001974"/>
    </source>
</evidence>
<reference evidence="10 11" key="1">
    <citation type="journal article" date="2009" name="PLoS ONE">
        <title>The complete genome of Teredinibacter turnerae T7901: an intracellular endosymbiont of marine wood-boring bivalves (shipworms).</title>
        <authorList>
            <person name="Yang J.C."/>
            <person name="Madupu R."/>
            <person name="Durkin A.S."/>
            <person name="Ekborg N.A."/>
            <person name="Pedamallu C.S."/>
            <person name="Hostetler J.B."/>
            <person name="Radune D."/>
            <person name="Toms B.S."/>
            <person name="Henrissat B."/>
            <person name="Coutinho P.M."/>
            <person name="Schwarz S."/>
            <person name="Field L."/>
            <person name="Trindade-Silva A.E."/>
            <person name="Soares C.A.G."/>
            <person name="Elshahawi S."/>
            <person name="Hanora A."/>
            <person name="Schmidt E.W."/>
            <person name="Haygood M.G."/>
            <person name="Posfai J."/>
            <person name="Benner J."/>
            <person name="Madinger C."/>
            <person name="Nove J."/>
            <person name="Anton B."/>
            <person name="Chaudhary K."/>
            <person name="Foster J."/>
            <person name="Holman A."/>
            <person name="Kumar S."/>
            <person name="Lessard P.A."/>
            <person name="Luyten Y.A."/>
            <person name="Slatko B."/>
            <person name="Wood N."/>
            <person name="Wu B."/>
            <person name="Teplitski M."/>
            <person name="Mougous J.D."/>
            <person name="Ward N."/>
            <person name="Eisen J.A."/>
            <person name="Badger J.H."/>
            <person name="Distel D.L."/>
        </authorList>
    </citation>
    <scope>NUCLEOTIDE SEQUENCE [LARGE SCALE GENOMIC DNA]</scope>
    <source>
        <strain evidence="11">ATCC 39867 / T7901</strain>
    </source>
</reference>
<evidence type="ECO:0000256" key="2">
    <source>
        <dbReference type="ARBA" id="ARBA00004749"/>
    </source>
</evidence>
<keyword evidence="7" id="KW-0503">Monooxygenase</keyword>
<evidence type="ECO:0000313" key="11">
    <source>
        <dbReference type="Proteomes" id="UP000009080"/>
    </source>
</evidence>
<comment type="subunit">
    <text evidence="8">Component of the Ubi complex metabolon, which regroups five ubiquinone biosynthesis proteins (UbiE, UbiF, UbiG, UbiH and UbiI) and two accessory factors (UbiK and the lipid-binding protein UbiJ).</text>
</comment>
<dbReference type="HOGENOM" id="CLU_009665_8_3_6"/>
<dbReference type="InterPro" id="IPR018168">
    <property type="entry name" value="Ubi_Hdrlase_CS"/>
</dbReference>
<dbReference type="RefSeq" id="WP_015817519.1">
    <property type="nucleotide sequence ID" value="NC_012997.1"/>
</dbReference>
<evidence type="ECO:0000256" key="3">
    <source>
        <dbReference type="ARBA" id="ARBA00005349"/>
    </source>
</evidence>
<dbReference type="NCBIfam" id="TIGR01988">
    <property type="entry name" value="Ubi-OHases"/>
    <property type="match status" value="1"/>
</dbReference>
<comment type="similarity">
    <text evidence="3">Belongs to the UbiH/COQ6 family.</text>
</comment>
<dbReference type="InterPro" id="IPR002938">
    <property type="entry name" value="FAD-bd"/>
</dbReference>
<keyword evidence="6 10" id="KW-0560">Oxidoreductase</keyword>
<dbReference type="GO" id="GO:0071949">
    <property type="term" value="F:FAD binding"/>
    <property type="evidence" value="ECO:0007669"/>
    <property type="project" value="InterPro"/>
</dbReference>
<dbReference type="EC" id="1.14.13.-" evidence="10"/>
<accession>C5BMD9</accession>
<dbReference type="Gene3D" id="3.50.50.60">
    <property type="entry name" value="FAD/NAD(P)-binding domain"/>
    <property type="match status" value="2"/>
</dbReference>
<dbReference type="InterPro" id="IPR051205">
    <property type="entry name" value="UbiH/COQ6_monooxygenase"/>
</dbReference>
<dbReference type="STRING" id="377629.TERTU_0404"/>
<name>C5BMD9_TERTT</name>
<dbReference type="PANTHER" id="PTHR43876:SF7">
    <property type="entry name" value="UBIQUINONE BIOSYNTHESIS MONOOXYGENASE COQ6, MITOCHONDRIAL"/>
    <property type="match status" value="1"/>
</dbReference>
<dbReference type="Pfam" id="PF01494">
    <property type="entry name" value="FAD_binding_3"/>
    <property type="match status" value="1"/>
</dbReference>
<dbReference type="PRINTS" id="PR00420">
    <property type="entry name" value="RNGMNOXGNASE"/>
</dbReference>
<dbReference type="PROSITE" id="PS01304">
    <property type="entry name" value="UBIH"/>
    <property type="match status" value="1"/>
</dbReference>
<dbReference type="UniPathway" id="UPA00232"/>
<dbReference type="Proteomes" id="UP000009080">
    <property type="component" value="Chromosome"/>
</dbReference>
<evidence type="ECO:0000256" key="8">
    <source>
        <dbReference type="ARBA" id="ARBA00065734"/>
    </source>
</evidence>
<evidence type="ECO:0000259" key="9">
    <source>
        <dbReference type="Pfam" id="PF01494"/>
    </source>
</evidence>
<dbReference type="SUPFAM" id="SSF51905">
    <property type="entry name" value="FAD/NAD(P)-binding domain"/>
    <property type="match status" value="1"/>
</dbReference>
<dbReference type="GO" id="GO:0110142">
    <property type="term" value="C:ubiquinone biosynthesis complex"/>
    <property type="evidence" value="ECO:0007669"/>
    <property type="project" value="UniProtKB-ARBA"/>
</dbReference>
<proteinExistence type="inferred from homology"/>
<dbReference type="GO" id="GO:0019168">
    <property type="term" value="F:2-polyprenylphenol 6-hydroxylase activity"/>
    <property type="evidence" value="ECO:0007669"/>
    <property type="project" value="TreeGrafter"/>
</dbReference>
<keyword evidence="11" id="KW-1185">Reference proteome</keyword>
<keyword evidence="4" id="KW-0285">Flavoprotein</keyword>
<organism evidence="10 11">
    <name type="scientific">Teredinibacter turnerae (strain ATCC 39867 / T7901)</name>
    <dbReference type="NCBI Taxonomy" id="377629"/>
    <lineage>
        <taxon>Bacteria</taxon>
        <taxon>Pseudomonadati</taxon>
        <taxon>Pseudomonadota</taxon>
        <taxon>Gammaproteobacteria</taxon>
        <taxon>Cellvibrionales</taxon>
        <taxon>Cellvibrionaceae</taxon>
        <taxon>Teredinibacter</taxon>
    </lineage>
</organism>
<dbReference type="InterPro" id="IPR036188">
    <property type="entry name" value="FAD/NAD-bd_sf"/>
</dbReference>
<evidence type="ECO:0000256" key="7">
    <source>
        <dbReference type="ARBA" id="ARBA00023033"/>
    </source>
</evidence>
<sequence>MKEPDLTTQIAIVGGGMVGLTLALSLVRNEATQHVSVMLIEAGTPVEEFHGAQFDPRVVALSEASIQQLQKLDVWPMVVGKRACPYSSMSVWDGEGTGNIQFHARDLHRDTLGYIVENSVLVRSLAERVRSSGRVRVLDRTTVVGIEVQGSVHEPAVVLSLRDSSDSTLTLNADLVIAADGARSQLRELAGFATREWDYGHAAIVTTVEVAASHEHTCWQRFTQDGPIALLPLQKMPGFNRADSHYCSLVWSAKTSLAQELMALEDGAFCQALARAFEYRLGEIKSVQHRVSIPLRQRHAKTYTKPGIALVGDAAHTIHPLAGQGVNLGYYDVAALTAEIARASERQIPLTDGSILRRYQRARQTHNLAAMASMEGFKRLFGADNLPLRWLRNQGMTFVNNQFLLKKQLAKIAAGQLSG</sequence>
<evidence type="ECO:0000313" key="10">
    <source>
        <dbReference type="EMBL" id="ACR11407.1"/>
    </source>
</evidence>
<protein>
    <submittedName>
        <fullName evidence="10">2-octaprenyl-3-methyl-6-methoxy-1,4-benzoquinol hydroxylase</fullName>
        <ecNumber evidence="10">1.14.13.-</ecNumber>
    </submittedName>
</protein>
<dbReference type="KEGG" id="ttu:TERTU_0404"/>
<dbReference type="PANTHER" id="PTHR43876">
    <property type="entry name" value="UBIQUINONE BIOSYNTHESIS MONOOXYGENASE COQ6, MITOCHONDRIAL"/>
    <property type="match status" value="1"/>
</dbReference>
<keyword evidence="5" id="KW-0274">FAD</keyword>
<feature type="domain" description="FAD-binding" evidence="9">
    <location>
        <begin position="8"/>
        <end position="365"/>
    </location>
</feature>
<evidence type="ECO:0000256" key="5">
    <source>
        <dbReference type="ARBA" id="ARBA00022827"/>
    </source>
</evidence>
<dbReference type="FunFam" id="3.50.50.60:FF:000021">
    <property type="entry name" value="Ubiquinone biosynthesis monooxygenase COQ6"/>
    <property type="match status" value="1"/>
</dbReference>
<gene>
    <name evidence="10" type="primary">ubiF</name>
    <name evidence="10" type="ordered locus">TERTU_0404</name>
</gene>
<dbReference type="GO" id="GO:0006744">
    <property type="term" value="P:ubiquinone biosynthetic process"/>
    <property type="evidence" value="ECO:0007669"/>
    <property type="project" value="UniProtKB-UniPathway"/>
</dbReference>
<comment type="cofactor">
    <cofactor evidence="1">
        <name>FAD</name>
        <dbReference type="ChEBI" id="CHEBI:57692"/>
    </cofactor>
</comment>
<dbReference type="EMBL" id="CP001614">
    <property type="protein sequence ID" value="ACR11407.1"/>
    <property type="molecule type" value="Genomic_DNA"/>
</dbReference>
<dbReference type="OrthoDB" id="9769565at2"/>
<evidence type="ECO:0000256" key="4">
    <source>
        <dbReference type="ARBA" id="ARBA00022630"/>
    </source>
</evidence>